<name>A0A1N7E1E8_9ACTN</name>
<sequence length="40" mass="4290">MAVRGKVVSGRRFSVAGSIPGYPERVTADAVRSGRAKEDR</sequence>
<gene>
    <name evidence="1" type="ORF">SAMN05421833_11678</name>
</gene>
<evidence type="ECO:0000313" key="1">
    <source>
        <dbReference type="EMBL" id="SIR81909.1"/>
    </source>
</evidence>
<organism evidence="1 2">
    <name type="scientific">Microbispora rosea</name>
    <dbReference type="NCBI Taxonomy" id="58117"/>
    <lineage>
        <taxon>Bacteria</taxon>
        <taxon>Bacillati</taxon>
        <taxon>Actinomycetota</taxon>
        <taxon>Actinomycetes</taxon>
        <taxon>Streptosporangiales</taxon>
        <taxon>Streptosporangiaceae</taxon>
        <taxon>Microbispora</taxon>
    </lineage>
</organism>
<evidence type="ECO:0000313" key="2">
    <source>
        <dbReference type="Proteomes" id="UP000186096"/>
    </source>
</evidence>
<dbReference type="AlphaFoldDB" id="A0A1N7E1E8"/>
<protein>
    <submittedName>
        <fullName evidence="1">Uncharacterized protein</fullName>
    </submittedName>
</protein>
<accession>A0A1N7E1E8</accession>
<keyword evidence="2" id="KW-1185">Reference proteome</keyword>
<proteinExistence type="predicted"/>
<dbReference type="EMBL" id="FTNI01000016">
    <property type="protein sequence ID" value="SIR81909.1"/>
    <property type="molecule type" value="Genomic_DNA"/>
</dbReference>
<reference evidence="2" key="1">
    <citation type="submission" date="2017-01" db="EMBL/GenBank/DDBJ databases">
        <authorList>
            <person name="Varghese N."/>
            <person name="Submissions S."/>
        </authorList>
    </citation>
    <scope>NUCLEOTIDE SEQUENCE [LARGE SCALE GENOMIC DNA]</scope>
    <source>
        <strain evidence="2">ATCC 12950</strain>
    </source>
</reference>
<dbReference type="Proteomes" id="UP000186096">
    <property type="component" value="Unassembled WGS sequence"/>
</dbReference>
<dbReference type="STRING" id="58117.SAMN05421833_11678"/>